<keyword evidence="3" id="KW-1185">Reference proteome</keyword>
<dbReference type="Proteomes" id="UP000696573">
    <property type="component" value="Unassembled WGS sequence"/>
</dbReference>
<accession>A0A9N9YR93</accession>
<feature type="compositionally biased region" description="Basic and acidic residues" evidence="1">
    <location>
        <begin position="41"/>
        <end position="67"/>
    </location>
</feature>
<feature type="region of interest" description="Disordered" evidence="1">
    <location>
        <begin position="36"/>
        <end position="70"/>
    </location>
</feature>
<protein>
    <submittedName>
        <fullName evidence="2">Uncharacterized protein</fullName>
    </submittedName>
</protein>
<comment type="caution">
    <text evidence="2">The sequence shown here is derived from an EMBL/GenBank/DDBJ whole genome shotgun (WGS) entry which is preliminary data.</text>
</comment>
<proteinExistence type="predicted"/>
<dbReference type="AlphaFoldDB" id="A0A9N9YR93"/>
<evidence type="ECO:0000256" key="1">
    <source>
        <dbReference type="SAM" id="MobiDB-lite"/>
    </source>
</evidence>
<reference evidence="2" key="1">
    <citation type="submission" date="2021-10" db="EMBL/GenBank/DDBJ databases">
        <authorList>
            <person name="Piombo E."/>
        </authorList>
    </citation>
    <scope>NUCLEOTIDE SEQUENCE</scope>
</reference>
<name>A0A9N9YR93_9HYPO</name>
<organism evidence="2 3">
    <name type="scientific">Clonostachys rhizophaga</name>
    <dbReference type="NCBI Taxonomy" id="160324"/>
    <lineage>
        <taxon>Eukaryota</taxon>
        <taxon>Fungi</taxon>
        <taxon>Dikarya</taxon>
        <taxon>Ascomycota</taxon>
        <taxon>Pezizomycotina</taxon>
        <taxon>Sordariomycetes</taxon>
        <taxon>Hypocreomycetidae</taxon>
        <taxon>Hypocreales</taxon>
        <taxon>Bionectriaceae</taxon>
        <taxon>Clonostachys</taxon>
    </lineage>
</organism>
<evidence type="ECO:0000313" key="3">
    <source>
        <dbReference type="Proteomes" id="UP000696573"/>
    </source>
</evidence>
<gene>
    <name evidence="2" type="ORF">CRHIZ90672A_00001668</name>
</gene>
<evidence type="ECO:0000313" key="2">
    <source>
        <dbReference type="EMBL" id="CAH0027702.1"/>
    </source>
</evidence>
<sequence length="116" mass="12815">MANGAIQGFYSLFKAIRLAARAKSKVRNVMVGILLPRRGKSSGEKEPGSPSKDFTDQPDHWPKRDVTCRGNWEGSATGRRVLFSRLGTKVQNQTIVLRIARAGTNNKYFSPPATPK</sequence>
<dbReference type="EMBL" id="CABFNQ020000730">
    <property type="protein sequence ID" value="CAH0027702.1"/>
    <property type="molecule type" value="Genomic_DNA"/>
</dbReference>